<accession>A0A2G5U080</accession>
<feature type="transmembrane region" description="Helical" evidence="1">
    <location>
        <begin position="466"/>
        <end position="488"/>
    </location>
</feature>
<feature type="transmembrane region" description="Helical" evidence="1">
    <location>
        <begin position="364"/>
        <end position="382"/>
    </location>
</feature>
<dbReference type="InterPro" id="IPR036259">
    <property type="entry name" value="MFS_trans_sf"/>
</dbReference>
<feature type="transmembrane region" description="Helical" evidence="1">
    <location>
        <begin position="43"/>
        <end position="61"/>
    </location>
</feature>
<comment type="caution">
    <text evidence="2">The sequence shown here is derived from an EMBL/GenBank/DDBJ whole genome shotgun (WGS) entry which is preliminary data.</text>
</comment>
<name>A0A2G5U080_9PELO</name>
<dbReference type="OrthoDB" id="5861906at2759"/>
<organism evidence="2 3">
    <name type="scientific">Caenorhabditis nigoni</name>
    <dbReference type="NCBI Taxonomy" id="1611254"/>
    <lineage>
        <taxon>Eukaryota</taxon>
        <taxon>Metazoa</taxon>
        <taxon>Ecdysozoa</taxon>
        <taxon>Nematoda</taxon>
        <taxon>Chromadorea</taxon>
        <taxon>Rhabditida</taxon>
        <taxon>Rhabditina</taxon>
        <taxon>Rhabditomorpha</taxon>
        <taxon>Rhabditoidea</taxon>
        <taxon>Rhabditidae</taxon>
        <taxon>Peloderinae</taxon>
        <taxon>Caenorhabditis</taxon>
    </lineage>
</organism>
<sequence length="628" mass="71803">MASGKKAKIEVERKEVTRTIIQYEESRKTISDIYSILGPHSPYYVISLAMNALVFAVYNHLNEMDNFLIFSKNDHVYTDDRGKIVSPEIPTAVDEIGKYITSNGGMDLATLTILNNVSAMVGCVVAVLIARWSFNKSIITFTILIVASFLLSQAFLFNFLDRIAFVIGSILSKSLSIIAIQAAFESGQGKYRVYAIGLAYYLSNGFVFVTLLLFKKDSDLAETQYMFIITLIISVYALACPWQLVHCIVRRDIEKVKWILNKFGQNESPPCAALVDDILYVNRVPQNAIESIGHLIKIRPFLRKMIALTCLLSLQSCLNSGEMEMIKTMLPYSPMESILFSKIASCFASVLAVFFVLKLGRRRFLLLLLFLNMFISYTISLIPIDSFSICFSRDMPSEDHRIVITVSFIAITVVRVASTITILLITLEHIPSIHRSFVFPIVMLCDAIMSSMSDAAPYMANDLHDYPPFIGPMLRYSMISLLIAAYFIDNSDVSVFTTNEIRCYNLKNEEKEDKDEPIVTEFEERFRTLCEVKAIEKDTFIKQELDKEGAYENECVKYHGKRSTKLEMKEKLRDSSCDEKTKRNYAIRYFHRKEINRKCVEASREKLKRRDKKTQAIVHRIQKSRMKV</sequence>
<feature type="transmembrane region" description="Helical" evidence="1">
    <location>
        <begin position="437"/>
        <end position="460"/>
    </location>
</feature>
<keyword evidence="1" id="KW-0472">Membrane</keyword>
<dbReference type="AlphaFoldDB" id="A0A2G5U080"/>
<protein>
    <submittedName>
        <fullName evidence="2">Uncharacterized protein</fullName>
    </submittedName>
</protein>
<feature type="transmembrane region" description="Helical" evidence="1">
    <location>
        <begin position="137"/>
        <end position="157"/>
    </location>
</feature>
<keyword evidence="1" id="KW-1133">Transmembrane helix</keyword>
<dbReference type="Proteomes" id="UP000230233">
    <property type="component" value="Chromosome IV"/>
</dbReference>
<evidence type="ECO:0000313" key="2">
    <source>
        <dbReference type="EMBL" id="PIC32873.1"/>
    </source>
</evidence>
<feature type="transmembrane region" description="Helical" evidence="1">
    <location>
        <begin position="163"/>
        <end position="184"/>
    </location>
</feature>
<evidence type="ECO:0000313" key="3">
    <source>
        <dbReference type="Proteomes" id="UP000230233"/>
    </source>
</evidence>
<proteinExistence type="predicted"/>
<dbReference type="EMBL" id="PDUG01000004">
    <property type="protein sequence ID" value="PIC32873.1"/>
    <property type="molecule type" value="Genomic_DNA"/>
</dbReference>
<reference evidence="3" key="1">
    <citation type="submission" date="2017-10" db="EMBL/GenBank/DDBJ databases">
        <title>Rapid genome shrinkage in a self-fertile nematode reveals novel sperm competition proteins.</title>
        <authorList>
            <person name="Yin D."/>
            <person name="Schwarz E.M."/>
            <person name="Thomas C.G."/>
            <person name="Felde R.L."/>
            <person name="Korf I.F."/>
            <person name="Cutter A.D."/>
            <person name="Schartner C.M."/>
            <person name="Ralston E.J."/>
            <person name="Meyer B.J."/>
            <person name="Haag E.S."/>
        </authorList>
    </citation>
    <scope>NUCLEOTIDE SEQUENCE [LARGE SCALE GENOMIC DNA]</scope>
    <source>
        <strain evidence="3">JU1422</strain>
    </source>
</reference>
<keyword evidence="1" id="KW-0812">Transmembrane</keyword>
<feature type="transmembrane region" description="Helical" evidence="1">
    <location>
        <begin position="338"/>
        <end position="357"/>
    </location>
</feature>
<dbReference type="SUPFAM" id="SSF103473">
    <property type="entry name" value="MFS general substrate transporter"/>
    <property type="match status" value="2"/>
</dbReference>
<feature type="transmembrane region" description="Helical" evidence="1">
    <location>
        <begin position="402"/>
        <end position="425"/>
    </location>
</feature>
<keyword evidence="3" id="KW-1185">Reference proteome</keyword>
<feature type="transmembrane region" description="Helical" evidence="1">
    <location>
        <begin position="301"/>
        <end position="318"/>
    </location>
</feature>
<feature type="transmembrane region" description="Helical" evidence="1">
    <location>
        <begin position="225"/>
        <end position="245"/>
    </location>
</feature>
<dbReference type="Gene3D" id="1.20.1250.20">
    <property type="entry name" value="MFS general substrate transporter like domains"/>
    <property type="match status" value="1"/>
</dbReference>
<feature type="transmembrane region" description="Helical" evidence="1">
    <location>
        <begin position="108"/>
        <end position="130"/>
    </location>
</feature>
<feature type="transmembrane region" description="Helical" evidence="1">
    <location>
        <begin position="191"/>
        <end position="213"/>
    </location>
</feature>
<gene>
    <name evidence="2" type="primary">Cnig_chr_IV.g13054</name>
    <name evidence="2" type="ORF">B9Z55_013054</name>
</gene>
<evidence type="ECO:0000256" key="1">
    <source>
        <dbReference type="SAM" id="Phobius"/>
    </source>
</evidence>